<evidence type="ECO:0000256" key="1">
    <source>
        <dbReference type="SAM" id="MobiDB-lite"/>
    </source>
</evidence>
<evidence type="ECO:0000313" key="4">
    <source>
        <dbReference type="EMBL" id="QVJ01239.1"/>
    </source>
</evidence>
<dbReference type="Pfam" id="PF20128">
    <property type="entry name" value="DUF6518"/>
    <property type="match status" value="1"/>
</dbReference>
<feature type="transmembrane region" description="Helical" evidence="2">
    <location>
        <begin position="645"/>
        <end position="664"/>
    </location>
</feature>
<keyword evidence="2" id="KW-1133">Transmembrane helix</keyword>
<keyword evidence="2" id="KW-0472">Membrane</keyword>
<dbReference type="InterPro" id="IPR010427">
    <property type="entry name" value="DUF1023"/>
</dbReference>
<feature type="domain" description="DUF1023" evidence="3">
    <location>
        <begin position="292"/>
        <end position="459"/>
    </location>
</feature>
<name>A0A975L841_9ACTN</name>
<dbReference type="KEGG" id="nec:KGD82_24230"/>
<feature type="region of interest" description="Disordered" evidence="1">
    <location>
        <begin position="479"/>
        <end position="500"/>
    </location>
</feature>
<dbReference type="SUPFAM" id="SSF53474">
    <property type="entry name" value="alpha/beta-Hydrolases"/>
    <property type="match status" value="1"/>
</dbReference>
<evidence type="ECO:0000313" key="5">
    <source>
        <dbReference type="Proteomes" id="UP000682416"/>
    </source>
</evidence>
<dbReference type="InterPro" id="IPR045393">
    <property type="entry name" value="DUF6518"/>
</dbReference>
<accession>A0A975L841</accession>
<feature type="transmembrane region" description="Helical" evidence="2">
    <location>
        <begin position="590"/>
        <end position="609"/>
    </location>
</feature>
<keyword evidence="2" id="KW-0812">Transmembrane</keyword>
<dbReference type="InterPro" id="IPR029058">
    <property type="entry name" value="AB_hydrolase_fold"/>
</dbReference>
<feature type="transmembrane region" description="Helical" evidence="2">
    <location>
        <begin position="621"/>
        <end position="639"/>
    </location>
</feature>
<evidence type="ECO:0000259" key="3">
    <source>
        <dbReference type="Pfam" id="PF06259"/>
    </source>
</evidence>
<feature type="transmembrane region" description="Helical" evidence="2">
    <location>
        <begin position="561"/>
        <end position="584"/>
    </location>
</feature>
<keyword evidence="5" id="KW-1185">Reference proteome</keyword>
<protein>
    <recommendedName>
        <fullName evidence="3">DUF1023 domain-containing protein</fullName>
    </recommendedName>
</protein>
<proteinExistence type="predicted"/>
<dbReference type="EMBL" id="CP074402">
    <property type="protein sequence ID" value="QVJ01239.1"/>
    <property type="molecule type" value="Genomic_DNA"/>
</dbReference>
<evidence type="ECO:0000256" key="2">
    <source>
        <dbReference type="SAM" id="Phobius"/>
    </source>
</evidence>
<dbReference type="Gene3D" id="3.40.50.1820">
    <property type="entry name" value="alpha/beta hydrolase"/>
    <property type="match status" value="1"/>
</dbReference>
<reference evidence="4" key="1">
    <citation type="submission" date="2021-05" db="EMBL/GenBank/DDBJ databases">
        <authorList>
            <person name="Kaiqin L."/>
            <person name="Jian G."/>
        </authorList>
    </citation>
    <scope>NUCLEOTIDE SEQUENCE</scope>
    <source>
        <strain evidence="4">HDS5</strain>
    </source>
</reference>
<dbReference type="Pfam" id="PF06259">
    <property type="entry name" value="Abhydrolase_8"/>
    <property type="match status" value="1"/>
</dbReference>
<feature type="region of interest" description="Disordered" evidence="1">
    <location>
        <begin position="523"/>
        <end position="553"/>
    </location>
</feature>
<dbReference type="Proteomes" id="UP000682416">
    <property type="component" value="Chromosome"/>
</dbReference>
<organism evidence="4 5">
    <name type="scientific">Nocardiopsis eucommiae</name>
    <dbReference type="NCBI Taxonomy" id="2831970"/>
    <lineage>
        <taxon>Bacteria</taxon>
        <taxon>Bacillati</taxon>
        <taxon>Actinomycetota</taxon>
        <taxon>Actinomycetes</taxon>
        <taxon>Streptosporangiales</taxon>
        <taxon>Nocardiopsidaceae</taxon>
        <taxon>Nocardiopsis</taxon>
    </lineage>
</organism>
<sequence length="716" mass="75908">MYGRAEGLDGQFTNTAIEFTDLVSWDISSASAKELESWREAGVALTNGAAVLRLWAEDIKAYRLVRSELQQRWETAKIIAQTRVDSPVVSASTSGRSGGFAEGVVDAVTSTKASRESEEKTALMGLACELALEHDAAWEILMDQADQVEKDLREGPSEKTLERLVDSGHLGWSWAGVLPDGEAPMEEFTENATPGAVNVWWNSLSQSDQQAAMEDYPEILRGLGGIPVVVRDELNRDYLEELIEGNLGAAAVDPKVGLGSLNLLGDLDLMREILKDDDKFLIDIDPMAPGGGAAVISTGNPDLADNVSTMVPGMLNDAGGMGVLVGRADDIHSSMNGNDPSSENASITWMGYNTPFSGGWSPGEAANDLNDFQEGLRATHQGGSPSHNTVVGHSFGGYVAGVAANPDFHGVPGDLDADALVLIGAPGASVQNVNDLSVDEENVHIIQGDDDAIETARELSGMASDGFGTALHAEEFYADPENPGETLGNRLDPEEDTGHSGYFEDEESLGYLGDVLTGGVPDGWIPSGDPLETGADQDPGSCEPSGREAPPEEWPGIRHRWLLLTLALGAGFVCGSLAAFVNGLHPEDGGFLELSVGLYVVPPVLLGLLAARPGLATVTGLSVYLAAVLGHLMVSVTLVDDVNVLEYRAWVLVGLVVGPLLGFLGDRFRSGSTFARGFAGGLPWGWWRFSHACPSRSPRCPGGSAFTRSPCLWRRS</sequence>
<dbReference type="AlphaFoldDB" id="A0A975L841"/>
<gene>
    <name evidence="4" type="ORF">KGD82_24230</name>
</gene>